<dbReference type="Proteomes" id="UP000625804">
    <property type="component" value="Unassembled WGS sequence"/>
</dbReference>
<comment type="caution">
    <text evidence="7">The sequence shown here is derived from an EMBL/GenBank/DDBJ whole genome shotgun (WGS) entry which is preliminary data.</text>
</comment>
<evidence type="ECO:0000256" key="1">
    <source>
        <dbReference type="ARBA" id="ARBA00004651"/>
    </source>
</evidence>
<keyword evidence="8" id="KW-1185">Reference proteome</keyword>
<evidence type="ECO:0000256" key="3">
    <source>
        <dbReference type="ARBA" id="ARBA00022692"/>
    </source>
</evidence>
<keyword evidence="7" id="KW-0560">Oxidoreductase</keyword>
<gene>
    <name evidence="7" type="primary">ctaF</name>
    <name evidence="7" type="ORF">HR057_03075</name>
</gene>
<evidence type="ECO:0000313" key="8">
    <source>
        <dbReference type="Proteomes" id="UP000625804"/>
    </source>
</evidence>
<dbReference type="Pfam" id="PF03626">
    <property type="entry name" value="COX4_pro"/>
    <property type="match status" value="1"/>
</dbReference>
<evidence type="ECO:0000313" key="7">
    <source>
        <dbReference type="EMBL" id="NSL50745.1"/>
    </source>
</evidence>
<keyword evidence="3 6" id="KW-0812">Transmembrane</keyword>
<evidence type="ECO:0000256" key="2">
    <source>
        <dbReference type="ARBA" id="ARBA00022475"/>
    </source>
</evidence>
<reference evidence="7" key="1">
    <citation type="submission" date="2020-06" db="EMBL/GenBank/DDBJ databases">
        <title>A novel thermopfilic bacterium from Erzurum, Turkey.</title>
        <authorList>
            <person name="Adiguzel A."/>
            <person name="Ay H."/>
            <person name="Baltaci M.O."/>
        </authorList>
    </citation>
    <scope>NUCLEOTIDE SEQUENCE</scope>
    <source>
        <strain evidence="7">P2</strain>
    </source>
</reference>
<keyword evidence="4 6" id="KW-1133">Transmembrane helix</keyword>
<evidence type="ECO:0000256" key="5">
    <source>
        <dbReference type="ARBA" id="ARBA00023136"/>
    </source>
</evidence>
<dbReference type="EC" id="1.9.3.1" evidence="7"/>
<dbReference type="GO" id="GO:0005886">
    <property type="term" value="C:plasma membrane"/>
    <property type="evidence" value="ECO:0007669"/>
    <property type="project" value="UniProtKB-SubCell"/>
</dbReference>
<dbReference type="NCBIfam" id="TIGR02908">
    <property type="entry name" value="CoxD_Bacillus"/>
    <property type="match status" value="1"/>
</dbReference>
<keyword evidence="5 6" id="KW-0472">Membrane</keyword>
<accession>A0A8J8GBA5</accession>
<comment type="subcellular location">
    <subcellularLocation>
        <location evidence="1">Cell membrane</location>
        <topology evidence="1">Multi-pass membrane protein</topology>
    </subcellularLocation>
</comment>
<dbReference type="GO" id="GO:0016491">
    <property type="term" value="F:oxidoreductase activity"/>
    <property type="evidence" value="ECO:0007669"/>
    <property type="project" value="UniProtKB-KW"/>
</dbReference>
<organism evidence="7 8">
    <name type="scientific">Calidifontibacillus erzurumensis</name>
    <dbReference type="NCBI Taxonomy" id="2741433"/>
    <lineage>
        <taxon>Bacteria</taxon>
        <taxon>Bacillati</taxon>
        <taxon>Bacillota</taxon>
        <taxon>Bacilli</taxon>
        <taxon>Bacillales</taxon>
        <taxon>Bacillaceae</taxon>
        <taxon>Calidifontibacillus/Schinkia group</taxon>
        <taxon>Calidifontibacillus</taxon>
    </lineage>
</organism>
<dbReference type="AlphaFoldDB" id="A0A8J8GBA5"/>
<evidence type="ECO:0000256" key="6">
    <source>
        <dbReference type="SAM" id="Phobius"/>
    </source>
</evidence>
<name>A0A8J8GBA5_9BACI</name>
<proteinExistence type="predicted"/>
<dbReference type="EMBL" id="JABTTE010000002">
    <property type="protein sequence ID" value="NSL50745.1"/>
    <property type="molecule type" value="Genomic_DNA"/>
</dbReference>
<keyword evidence="2" id="KW-1003">Cell membrane</keyword>
<dbReference type="InterPro" id="IPR014257">
    <property type="entry name" value="Cyt_c_oxidase_su4_bacillaceae"/>
</dbReference>
<sequence length="108" mass="12418">MTMDSNTQSKFEVRKEMNKEDMKQQFIVFALTIFLTILAFAAVLFADTINTWFIAPFILVLAIVQVMFQLFYFMHMSHKGHEAPALFIFSGILFATAIIAGLSTIVWW</sequence>
<dbReference type="InterPro" id="IPR005171">
    <property type="entry name" value="Cyt_c_oxidase_su4_prok"/>
</dbReference>
<feature type="transmembrane region" description="Helical" evidence="6">
    <location>
        <begin position="52"/>
        <end position="73"/>
    </location>
</feature>
<feature type="transmembrane region" description="Helical" evidence="6">
    <location>
        <begin position="85"/>
        <end position="107"/>
    </location>
</feature>
<protein>
    <submittedName>
        <fullName evidence="7">Cytochrome c oxidase subunit IVB</fullName>
        <ecNumber evidence="7">1.9.3.1</ecNumber>
    </submittedName>
</protein>
<evidence type="ECO:0000256" key="4">
    <source>
        <dbReference type="ARBA" id="ARBA00022989"/>
    </source>
</evidence>
<dbReference type="RefSeq" id="WP_173729933.1">
    <property type="nucleotide sequence ID" value="NZ_JABTTE010000002.1"/>
</dbReference>
<feature type="transmembrane region" description="Helical" evidence="6">
    <location>
        <begin position="26"/>
        <end position="46"/>
    </location>
</feature>